<organism evidence="1 2">
    <name type="scientific">Smallanthus sonchifolius</name>
    <dbReference type="NCBI Taxonomy" id="185202"/>
    <lineage>
        <taxon>Eukaryota</taxon>
        <taxon>Viridiplantae</taxon>
        <taxon>Streptophyta</taxon>
        <taxon>Embryophyta</taxon>
        <taxon>Tracheophyta</taxon>
        <taxon>Spermatophyta</taxon>
        <taxon>Magnoliopsida</taxon>
        <taxon>eudicotyledons</taxon>
        <taxon>Gunneridae</taxon>
        <taxon>Pentapetalae</taxon>
        <taxon>asterids</taxon>
        <taxon>campanulids</taxon>
        <taxon>Asterales</taxon>
        <taxon>Asteraceae</taxon>
        <taxon>Asteroideae</taxon>
        <taxon>Heliantheae alliance</taxon>
        <taxon>Millerieae</taxon>
        <taxon>Smallanthus</taxon>
    </lineage>
</organism>
<proteinExistence type="predicted"/>
<comment type="caution">
    <text evidence="1">The sequence shown here is derived from an EMBL/GenBank/DDBJ whole genome shotgun (WGS) entry which is preliminary data.</text>
</comment>
<reference evidence="2" key="1">
    <citation type="journal article" date="2022" name="Mol. Ecol. Resour.">
        <title>The genomes of chicory, endive, great burdock and yacon provide insights into Asteraceae palaeo-polyploidization history and plant inulin production.</title>
        <authorList>
            <person name="Fan W."/>
            <person name="Wang S."/>
            <person name="Wang H."/>
            <person name="Wang A."/>
            <person name="Jiang F."/>
            <person name="Liu H."/>
            <person name="Zhao H."/>
            <person name="Xu D."/>
            <person name="Zhang Y."/>
        </authorList>
    </citation>
    <scope>NUCLEOTIDE SEQUENCE [LARGE SCALE GENOMIC DNA]</scope>
    <source>
        <strain evidence="2">cv. Yunnan</strain>
    </source>
</reference>
<evidence type="ECO:0000313" key="2">
    <source>
        <dbReference type="Proteomes" id="UP001056120"/>
    </source>
</evidence>
<sequence length="84" mass="9863">MKHPRFMTNHFGNPFSLIIKLNLLIPSRCYIFFCIPLHNSAIFHFSGFFTSNLAIKRHLSLTHVKNWDPIGPERVVSVWQLQQI</sequence>
<gene>
    <name evidence="1" type="ORF">L1987_72692</name>
</gene>
<dbReference type="Proteomes" id="UP001056120">
    <property type="component" value="Linkage Group LG24"/>
</dbReference>
<protein>
    <submittedName>
        <fullName evidence="1">Uncharacterized protein</fullName>
    </submittedName>
</protein>
<keyword evidence="2" id="KW-1185">Reference proteome</keyword>
<dbReference type="EMBL" id="CM042041">
    <property type="protein sequence ID" value="KAI3714102.1"/>
    <property type="molecule type" value="Genomic_DNA"/>
</dbReference>
<evidence type="ECO:0000313" key="1">
    <source>
        <dbReference type="EMBL" id="KAI3714102.1"/>
    </source>
</evidence>
<accession>A0ACB9AW77</accession>
<reference evidence="1 2" key="2">
    <citation type="journal article" date="2022" name="Mol. Ecol. Resour.">
        <title>The genomes of chicory, endive, great burdock and yacon provide insights into Asteraceae paleo-polyploidization history and plant inulin production.</title>
        <authorList>
            <person name="Fan W."/>
            <person name="Wang S."/>
            <person name="Wang H."/>
            <person name="Wang A."/>
            <person name="Jiang F."/>
            <person name="Liu H."/>
            <person name="Zhao H."/>
            <person name="Xu D."/>
            <person name="Zhang Y."/>
        </authorList>
    </citation>
    <scope>NUCLEOTIDE SEQUENCE [LARGE SCALE GENOMIC DNA]</scope>
    <source>
        <strain evidence="2">cv. Yunnan</strain>
        <tissue evidence="1">Leaves</tissue>
    </source>
</reference>
<name>A0ACB9AW77_9ASTR</name>